<evidence type="ECO:0000256" key="1">
    <source>
        <dbReference type="SAM" id="SignalP"/>
    </source>
</evidence>
<name>A0A2M9FVZ8_9PROT</name>
<feature type="signal peptide" evidence="1">
    <location>
        <begin position="1"/>
        <end position="18"/>
    </location>
</feature>
<evidence type="ECO:0000313" key="2">
    <source>
        <dbReference type="EMBL" id="PJK27632.1"/>
    </source>
</evidence>
<dbReference type="PROSITE" id="PS51257">
    <property type="entry name" value="PROKAR_LIPOPROTEIN"/>
    <property type="match status" value="1"/>
</dbReference>
<dbReference type="AlphaFoldDB" id="A0A2M9FVZ8"/>
<comment type="caution">
    <text evidence="2">The sequence shown here is derived from an EMBL/GenBank/DDBJ whole genome shotgun (WGS) entry which is preliminary data.</text>
</comment>
<gene>
    <name evidence="2" type="ORF">CVT23_22245</name>
</gene>
<evidence type="ECO:0000313" key="3">
    <source>
        <dbReference type="Proteomes" id="UP000229498"/>
    </source>
</evidence>
<dbReference type="Proteomes" id="UP000229498">
    <property type="component" value="Unassembled WGS sequence"/>
</dbReference>
<keyword evidence="1" id="KW-0732">Signal</keyword>
<reference evidence="2 3" key="1">
    <citation type="submission" date="2017-11" db="EMBL/GenBank/DDBJ databases">
        <title>Draft genome sequence of Rhizobiales bacterium SY3-13.</title>
        <authorList>
            <person name="Sun C."/>
        </authorList>
    </citation>
    <scope>NUCLEOTIDE SEQUENCE [LARGE SCALE GENOMIC DNA]</scope>
    <source>
        <strain evidence="2 3">SY3-13</strain>
    </source>
</reference>
<proteinExistence type="predicted"/>
<organism evidence="2 3">
    <name type="scientific">Minwuia thermotolerans</name>
    <dbReference type="NCBI Taxonomy" id="2056226"/>
    <lineage>
        <taxon>Bacteria</taxon>
        <taxon>Pseudomonadati</taxon>
        <taxon>Pseudomonadota</taxon>
        <taxon>Alphaproteobacteria</taxon>
        <taxon>Minwuiales</taxon>
        <taxon>Minwuiaceae</taxon>
        <taxon>Minwuia</taxon>
    </lineage>
</organism>
<keyword evidence="3" id="KW-1185">Reference proteome</keyword>
<accession>A0A2M9FVZ8</accession>
<dbReference type="EMBL" id="PHIG01000063">
    <property type="protein sequence ID" value="PJK27632.1"/>
    <property type="molecule type" value="Genomic_DNA"/>
</dbReference>
<sequence length="78" mass="8396">MIRVTTIAALAAIAAGLAACGHPEPEFGNSEFVRFDEIALWQDKETAARAAEHCAEYGKTARLAPDNVLDGTVTYRCE</sequence>
<dbReference type="RefSeq" id="WP_109795345.1">
    <property type="nucleotide sequence ID" value="NZ_PHIG01000063.1"/>
</dbReference>
<protein>
    <submittedName>
        <fullName evidence="2">Uncharacterized protein</fullName>
    </submittedName>
</protein>
<feature type="chain" id="PRO_5014650669" evidence="1">
    <location>
        <begin position="19"/>
        <end position="78"/>
    </location>
</feature>